<proteinExistence type="predicted"/>
<feature type="domain" description="RRM" evidence="4">
    <location>
        <begin position="110"/>
        <end position="188"/>
    </location>
</feature>
<dbReference type="GO" id="GO:1901259">
    <property type="term" value="P:chloroplast rRNA processing"/>
    <property type="evidence" value="ECO:0007669"/>
    <property type="project" value="TreeGrafter"/>
</dbReference>
<dbReference type="InterPro" id="IPR035979">
    <property type="entry name" value="RBD_domain_sf"/>
</dbReference>
<evidence type="ECO:0000256" key="3">
    <source>
        <dbReference type="SAM" id="MobiDB-lite"/>
    </source>
</evidence>
<dbReference type="Gene3D" id="3.30.70.330">
    <property type="match status" value="2"/>
</dbReference>
<dbReference type="Pfam" id="PF00076">
    <property type="entry name" value="RRM_1"/>
    <property type="match status" value="2"/>
</dbReference>
<dbReference type="PROSITE" id="PS50102">
    <property type="entry name" value="RRM"/>
    <property type="match status" value="2"/>
</dbReference>
<dbReference type="GO" id="GO:0003729">
    <property type="term" value="F:mRNA binding"/>
    <property type="evidence" value="ECO:0007669"/>
    <property type="project" value="TreeGrafter"/>
</dbReference>
<dbReference type="PANTHER" id="PTHR48025">
    <property type="entry name" value="OS02G0815200 PROTEIN"/>
    <property type="match status" value="1"/>
</dbReference>
<dbReference type="EMBL" id="JARAOO010000009">
    <property type="protein sequence ID" value="KAJ7955486.1"/>
    <property type="molecule type" value="Genomic_DNA"/>
</dbReference>
<feature type="domain" description="RRM" evidence="4">
    <location>
        <begin position="201"/>
        <end position="279"/>
    </location>
</feature>
<evidence type="ECO:0000259" key="4">
    <source>
        <dbReference type="PROSITE" id="PS50102"/>
    </source>
</evidence>
<dbReference type="GO" id="GO:0009535">
    <property type="term" value="C:chloroplast thylakoid membrane"/>
    <property type="evidence" value="ECO:0007669"/>
    <property type="project" value="TreeGrafter"/>
</dbReference>
<evidence type="ECO:0000313" key="5">
    <source>
        <dbReference type="EMBL" id="KAJ7955486.1"/>
    </source>
</evidence>
<dbReference type="InterPro" id="IPR050502">
    <property type="entry name" value="Euk_RNA-bind_prot"/>
</dbReference>
<comment type="caution">
    <text evidence="5">The sequence shown here is derived from an EMBL/GenBank/DDBJ whole genome shotgun (WGS) entry which is preliminary data.</text>
</comment>
<dbReference type="InterPro" id="IPR000504">
    <property type="entry name" value="RRM_dom"/>
</dbReference>
<dbReference type="InterPro" id="IPR012677">
    <property type="entry name" value="Nucleotide-bd_a/b_plait_sf"/>
</dbReference>
<dbReference type="SMART" id="SM00360">
    <property type="entry name" value="RRM"/>
    <property type="match status" value="2"/>
</dbReference>
<dbReference type="KEGG" id="qsa:O6P43_022070"/>
<dbReference type="PANTHER" id="PTHR48025:SF9">
    <property type="entry name" value="OS02G0815200 PROTEIN"/>
    <property type="match status" value="1"/>
</dbReference>
<dbReference type="Proteomes" id="UP001163823">
    <property type="component" value="Chromosome 9"/>
</dbReference>
<name>A0AAD7LDN6_QUISA</name>
<sequence>MAVTTAAAIGSSFSSSIYTLKCVRGKNFSLHPFIRISSSRMLASVSHSAEPLSIGAISLKWWVPARISAAVAQEEVAVTAEAEAGSTEEKVGEEVAGEEEGQEADVSVNTKLYFGNLPYSVDSAQLAGLIQDYASPELVEVLYNRVTGVSRGFAFVTMSTIEDCNAVIENIDGREFIGRTLRVNLSDKPKPKVHLYPETEYKLFVGNLSWSVTSEILTQTFQEYGNVVGARVLYEGETGRSRGYGFVCYSTKAEMETALVSLNGMELEGRAMSISLAQGKRSQGE</sequence>
<dbReference type="AlphaFoldDB" id="A0AAD7LDN6"/>
<evidence type="ECO:0000313" key="6">
    <source>
        <dbReference type="Proteomes" id="UP001163823"/>
    </source>
</evidence>
<feature type="region of interest" description="Disordered" evidence="3">
    <location>
        <begin position="81"/>
        <end position="103"/>
    </location>
</feature>
<evidence type="ECO:0000256" key="1">
    <source>
        <dbReference type="ARBA" id="ARBA00022884"/>
    </source>
</evidence>
<evidence type="ECO:0000256" key="2">
    <source>
        <dbReference type="PROSITE-ProRule" id="PRU00176"/>
    </source>
</evidence>
<protein>
    <submittedName>
        <fullName evidence="5">RNA-binding family protein</fullName>
    </submittedName>
</protein>
<accession>A0AAD7LDN6</accession>
<dbReference type="FunFam" id="3.30.70.330:FF:000361">
    <property type="entry name" value="28 kDa ribonucleoprotein, chloroplastic"/>
    <property type="match status" value="1"/>
</dbReference>
<dbReference type="SUPFAM" id="SSF54928">
    <property type="entry name" value="RNA-binding domain, RBD"/>
    <property type="match status" value="2"/>
</dbReference>
<reference evidence="5" key="1">
    <citation type="journal article" date="2023" name="Science">
        <title>Elucidation of the pathway for biosynthesis of saponin adjuvants from the soapbark tree.</title>
        <authorList>
            <person name="Reed J."/>
            <person name="Orme A."/>
            <person name="El-Demerdash A."/>
            <person name="Owen C."/>
            <person name="Martin L.B.B."/>
            <person name="Misra R.C."/>
            <person name="Kikuchi S."/>
            <person name="Rejzek M."/>
            <person name="Martin A.C."/>
            <person name="Harkess A."/>
            <person name="Leebens-Mack J."/>
            <person name="Louveau T."/>
            <person name="Stephenson M.J."/>
            <person name="Osbourn A."/>
        </authorList>
    </citation>
    <scope>NUCLEOTIDE SEQUENCE</scope>
    <source>
        <strain evidence="5">S10</strain>
    </source>
</reference>
<organism evidence="5 6">
    <name type="scientific">Quillaja saponaria</name>
    <name type="common">Soap bark tree</name>
    <dbReference type="NCBI Taxonomy" id="32244"/>
    <lineage>
        <taxon>Eukaryota</taxon>
        <taxon>Viridiplantae</taxon>
        <taxon>Streptophyta</taxon>
        <taxon>Embryophyta</taxon>
        <taxon>Tracheophyta</taxon>
        <taxon>Spermatophyta</taxon>
        <taxon>Magnoliopsida</taxon>
        <taxon>eudicotyledons</taxon>
        <taxon>Gunneridae</taxon>
        <taxon>Pentapetalae</taxon>
        <taxon>rosids</taxon>
        <taxon>fabids</taxon>
        <taxon>Fabales</taxon>
        <taxon>Quillajaceae</taxon>
        <taxon>Quillaja</taxon>
    </lineage>
</organism>
<keyword evidence="6" id="KW-1185">Reference proteome</keyword>
<gene>
    <name evidence="5" type="ORF">O6P43_022070</name>
</gene>
<keyword evidence="1 2" id="KW-0694">RNA-binding</keyword>